<dbReference type="AlphaFoldDB" id="U2DY73"/>
<name>U2DY73_9EURY</name>
<reference evidence="1 2" key="2">
    <citation type="journal article" date="2013" name="PLoS ONE">
        <title>INDIGO - INtegrated Data Warehouse of MIcrobial GenOmes with Examples from the Red Sea Extremophiles.</title>
        <authorList>
            <person name="Alam I."/>
            <person name="Antunes A."/>
            <person name="Kamau A.A."/>
            <person name="Ba Alawi W."/>
            <person name="Kalkatawi M."/>
            <person name="Stingl U."/>
            <person name="Bajic V.B."/>
        </authorList>
    </citation>
    <scope>NUCLEOTIDE SEQUENCE [LARGE SCALE GENOMIC DNA]</scope>
    <source>
        <strain evidence="1 2">SARL4B</strain>
    </source>
</reference>
<proteinExistence type="predicted"/>
<dbReference type="EMBL" id="AFNT02000044">
    <property type="protein sequence ID" value="ERJ05123.1"/>
    <property type="molecule type" value="Genomic_DNA"/>
</dbReference>
<accession>U2DY73</accession>
<comment type="caution">
    <text evidence="1">The sequence shown here is derived from an EMBL/GenBank/DDBJ whole genome shotgun (WGS) entry which is preliminary data.</text>
</comment>
<evidence type="ECO:0000313" key="2">
    <source>
        <dbReference type="Proteomes" id="UP000003861"/>
    </source>
</evidence>
<dbReference type="RefSeq" id="WP_021029693.1">
    <property type="nucleotide sequence ID" value="NZ_AFNT02000044.1"/>
</dbReference>
<evidence type="ECO:0000313" key="1">
    <source>
        <dbReference type="EMBL" id="ERJ05123.1"/>
    </source>
</evidence>
<protein>
    <submittedName>
        <fullName evidence="1">Uncharacterized protein</fullName>
    </submittedName>
</protein>
<gene>
    <name evidence="1" type="ORF">HLRTI_002922</name>
</gene>
<dbReference type="Proteomes" id="UP000003861">
    <property type="component" value="Unassembled WGS sequence"/>
</dbReference>
<organism evidence="1 2">
    <name type="scientific">Halorhabdus tiamatea SARL4B</name>
    <dbReference type="NCBI Taxonomy" id="1033806"/>
    <lineage>
        <taxon>Archaea</taxon>
        <taxon>Methanobacteriati</taxon>
        <taxon>Methanobacteriota</taxon>
        <taxon>Stenosarchaea group</taxon>
        <taxon>Halobacteria</taxon>
        <taxon>Halobacteriales</taxon>
        <taxon>Haloarculaceae</taxon>
        <taxon>Halorhabdus</taxon>
    </lineage>
</organism>
<reference evidence="1 2" key="1">
    <citation type="journal article" date="2011" name="J. Bacteriol.">
        <title>Genome sequence of Halorhabdus tiamatea, the first archaeon isolated from a deep-sea anoxic brine lake.</title>
        <authorList>
            <person name="Antunes A."/>
            <person name="Alam I."/>
            <person name="Bajic V.B."/>
            <person name="Stingl U."/>
        </authorList>
    </citation>
    <scope>NUCLEOTIDE SEQUENCE [LARGE SCALE GENOMIC DNA]</scope>
    <source>
        <strain evidence="1 2">SARL4B</strain>
    </source>
</reference>
<sequence length="120" mass="13964">MSEEYNSENPIENWIVEIVPIHGGGVSKEDRLDQIEELVDRLSESTSLSMLESLNTAAETYDTHKRMVESAAFEGDISDVEERALMDAFERLLIRWVDTPHEIESEMEEYKNELEYIHEE</sequence>